<dbReference type="PANTHER" id="PTHR43300">
    <property type="entry name" value="ACETYLTRANSFERASE"/>
    <property type="match status" value="1"/>
</dbReference>
<dbReference type="InterPro" id="IPR011004">
    <property type="entry name" value="Trimer_LpxA-like_sf"/>
</dbReference>
<dbReference type="Pfam" id="PF00132">
    <property type="entry name" value="Hexapep"/>
    <property type="match status" value="2"/>
</dbReference>
<dbReference type="InterPro" id="IPR001451">
    <property type="entry name" value="Hexapep"/>
</dbReference>
<keyword evidence="2" id="KW-0808">Transferase</keyword>
<dbReference type="Proteomes" id="UP001246576">
    <property type="component" value="Unassembled WGS sequence"/>
</dbReference>
<dbReference type="InterPro" id="IPR018357">
    <property type="entry name" value="Hexapep_transf_CS"/>
</dbReference>
<accession>A0ABU2ESJ1</accession>
<evidence type="ECO:0000256" key="1">
    <source>
        <dbReference type="ARBA" id="ARBA00007274"/>
    </source>
</evidence>
<sequence length="311" mass="33870">MSFYVHPNALCESAQIGENTRIWAFAHILPQAVIGSDCNICDGVFVENDVVVGDRVTIKCGVQLWDGVHLENDVFVGPNVTFTNDLRPRSKQYPASFEKTLVCEGASIGANATILPGLVIGRSAMIGAGAVVTQSVPPYAIVVGNPARITGYANSVEEVTSSDSAGVVSKGPVTPTNVKGVTLHRFNHVKDLRGDLSVGEFEREIPFVPKRYFLVFDVPSEKTRGEHAHKSCHQFLICVRGRCAVVADDGTSRQEVMLDSPATGVYLPPMTWGIQYKYSEDAILLVFASDYYDASDYIRDYDEFLALLSNG</sequence>
<evidence type="ECO:0000313" key="6">
    <source>
        <dbReference type="EMBL" id="MDR9851139.1"/>
    </source>
</evidence>
<name>A0ABU2ESJ1_9BURK</name>
<proteinExistence type="inferred from homology"/>
<evidence type="ECO:0000256" key="3">
    <source>
        <dbReference type="ARBA" id="ARBA00022737"/>
    </source>
</evidence>
<evidence type="ECO:0000256" key="4">
    <source>
        <dbReference type="ARBA" id="ARBA00023315"/>
    </source>
</evidence>
<dbReference type="SUPFAM" id="SSF51182">
    <property type="entry name" value="RmlC-like cupins"/>
    <property type="match status" value="1"/>
</dbReference>
<keyword evidence="4" id="KW-0012">Acyltransferase</keyword>
<organism evidence="6 7">
    <name type="scientific">Herbaspirillum huttiense subsp. lycopersici</name>
    <dbReference type="NCBI Taxonomy" id="3074428"/>
    <lineage>
        <taxon>Bacteria</taxon>
        <taxon>Pseudomonadati</taxon>
        <taxon>Pseudomonadota</taxon>
        <taxon>Betaproteobacteria</taxon>
        <taxon>Burkholderiales</taxon>
        <taxon>Oxalobacteraceae</taxon>
        <taxon>Herbaspirillum</taxon>
    </lineage>
</organism>
<reference evidence="6" key="1">
    <citation type="submission" date="2023-09" db="EMBL/GenBank/DDBJ databases">
        <title>Description of first Herbaspirillum huttiense subsp. nephrolepsisexaltata and Herbaspirillum huttiense subsp. lycopersicon.</title>
        <authorList>
            <person name="Poudel M."/>
            <person name="Sharma A."/>
            <person name="Goss E."/>
            <person name="Tapia J.H."/>
            <person name="Harmon C.M."/>
            <person name="Jones J.B."/>
        </authorList>
    </citation>
    <scope>NUCLEOTIDE SEQUENCE</scope>
    <source>
        <strain evidence="6">SE1</strain>
    </source>
</reference>
<dbReference type="SUPFAM" id="SSF51161">
    <property type="entry name" value="Trimeric LpxA-like enzymes"/>
    <property type="match status" value="1"/>
</dbReference>
<dbReference type="CDD" id="cd03358">
    <property type="entry name" value="LbH_WxcM_N_like"/>
    <property type="match status" value="1"/>
</dbReference>
<comment type="similarity">
    <text evidence="1">Belongs to the transferase hexapeptide repeat family.</text>
</comment>
<keyword evidence="3" id="KW-0677">Repeat</keyword>
<dbReference type="PANTHER" id="PTHR43300:SF4">
    <property type="entry name" value="ACYL-[ACYL-CARRIER-PROTEIN]--UDP-N-ACETYLGLUCOSAMINE O-ACYLTRANSFERASE"/>
    <property type="match status" value="1"/>
</dbReference>
<comment type="caution">
    <text evidence="6">The sequence shown here is derived from an EMBL/GenBank/DDBJ whole genome shotgun (WGS) entry which is preliminary data.</text>
</comment>
<dbReference type="InterPro" id="IPR011051">
    <property type="entry name" value="RmlC_Cupin_sf"/>
</dbReference>
<dbReference type="InterPro" id="IPR050179">
    <property type="entry name" value="Trans_hexapeptide_repeat"/>
</dbReference>
<dbReference type="RefSeq" id="WP_204725302.1">
    <property type="nucleotide sequence ID" value="NZ_JAVLSJ010000014.1"/>
</dbReference>
<feature type="domain" description="Sugar 3,4-ketoisomerase QdtA cupin" evidence="5">
    <location>
        <begin position="180"/>
        <end position="307"/>
    </location>
</feature>
<keyword evidence="7" id="KW-1185">Reference proteome</keyword>
<dbReference type="EMBL" id="JAVLSJ010000014">
    <property type="protein sequence ID" value="MDR9851139.1"/>
    <property type="molecule type" value="Genomic_DNA"/>
</dbReference>
<protein>
    <submittedName>
        <fullName evidence="6">WxcM-like domain-containing protein</fullName>
    </submittedName>
</protein>
<dbReference type="PROSITE" id="PS00101">
    <property type="entry name" value="HEXAPEP_TRANSFERASES"/>
    <property type="match status" value="1"/>
</dbReference>
<dbReference type="Gene3D" id="2.160.10.10">
    <property type="entry name" value="Hexapeptide repeat proteins"/>
    <property type="match status" value="1"/>
</dbReference>
<dbReference type="InterPro" id="IPR008894">
    <property type="entry name" value="QdtA_cupin_dom"/>
</dbReference>
<dbReference type="Gene3D" id="2.60.120.10">
    <property type="entry name" value="Jelly Rolls"/>
    <property type="match status" value="1"/>
</dbReference>
<evidence type="ECO:0000256" key="2">
    <source>
        <dbReference type="ARBA" id="ARBA00022679"/>
    </source>
</evidence>
<gene>
    <name evidence="6" type="ORF">RI048_23125</name>
</gene>
<dbReference type="InterPro" id="IPR014710">
    <property type="entry name" value="RmlC-like_jellyroll"/>
</dbReference>
<dbReference type="CDD" id="cd20292">
    <property type="entry name" value="cupin_QdtA-like"/>
    <property type="match status" value="1"/>
</dbReference>
<dbReference type="Pfam" id="PF05523">
    <property type="entry name" value="FdtA"/>
    <property type="match status" value="1"/>
</dbReference>
<evidence type="ECO:0000259" key="5">
    <source>
        <dbReference type="Pfam" id="PF05523"/>
    </source>
</evidence>
<evidence type="ECO:0000313" key="7">
    <source>
        <dbReference type="Proteomes" id="UP001246576"/>
    </source>
</evidence>